<dbReference type="Proteomes" id="UP000277498">
    <property type="component" value="Unassembled WGS sequence"/>
</dbReference>
<sequence length="294" mass="31443">MRGSVGVARALRLALAAGALGLAPLVFMQQAPARAEVVQKAADTGALLDELRLSELFPVLAEEGGAYGASLGQSMFPGRDGARWQQTVARIYDPQRMEVRFDEAFAAALAEKPGAIDAARDFFGSAAGQRIVTLEIEARRVLLDEAAREAAEVAADKLRDARAPRLRLIRALIEAGDLIESNVAAGLTGAAAFDEGLTETLPAAQRLPQDERMAQVWRQEGEIRATTTAWLLTYMALAYAPLSDAELQAYIDFTATPGGREINAALFAGFDAAFTPVMRELGHEVGRAMQGSEI</sequence>
<gene>
    <name evidence="1" type="ORF">XINFAN_02515</name>
</gene>
<protein>
    <submittedName>
        <fullName evidence="1">Uncharacterized protein</fullName>
    </submittedName>
</protein>
<organism evidence="1 2">
    <name type="scientific">Pseudogemmobacter humi</name>
    <dbReference type="NCBI Taxonomy" id="2483812"/>
    <lineage>
        <taxon>Bacteria</taxon>
        <taxon>Pseudomonadati</taxon>
        <taxon>Pseudomonadota</taxon>
        <taxon>Alphaproteobacteria</taxon>
        <taxon>Rhodobacterales</taxon>
        <taxon>Paracoccaceae</taxon>
        <taxon>Pseudogemmobacter</taxon>
    </lineage>
</organism>
<evidence type="ECO:0000313" key="2">
    <source>
        <dbReference type="Proteomes" id="UP000277498"/>
    </source>
</evidence>
<keyword evidence="2" id="KW-1185">Reference proteome</keyword>
<dbReference type="OrthoDB" id="7841298at2"/>
<evidence type="ECO:0000313" key="1">
    <source>
        <dbReference type="EMBL" id="VDC30279.1"/>
    </source>
</evidence>
<dbReference type="AlphaFoldDB" id="A0A3P5X7B7"/>
<accession>A0A3P5X7B7</accession>
<dbReference type="EMBL" id="UXAW01000075">
    <property type="protein sequence ID" value="VDC30279.1"/>
    <property type="molecule type" value="Genomic_DNA"/>
</dbReference>
<dbReference type="RefSeq" id="WP_124087257.1">
    <property type="nucleotide sequence ID" value="NZ_UXAW01000075.1"/>
</dbReference>
<reference evidence="1 2" key="1">
    <citation type="submission" date="2018-11" db="EMBL/GenBank/DDBJ databases">
        <authorList>
            <person name="Criscuolo A."/>
        </authorList>
    </citation>
    <scope>NUCLEOTIDE SEQUENCE [LARGE SCALE GENOMIC DNA]</scope>
    <source>
        <strain evidence="1">ACIP111625</strain>
    </source>
</reference>
<name>A0A3P5X7B7_9RHOB</name>
<proteinExistence type="predicted"/>